<evidence type="ECO:0000313" key="3">
    <source>
        <dbReference type="Proteomes" id="UP001500416"/>
    </source>
</evidence>
<dbReference type="GO" id="GO:0016787">
    <property type="term" value="F:hydrolase activity"/>
    <property type="evidence" value="ECO:0007669"/>
    <property type="project" value="UniProtKB-KW"/>
</dbReference>
<organism evidence="2 3">
    <name type="scientific">Saccharothrix mutabilis subsp. mutabilis</name>
    <dbReference type="NCBI Taxonomy" id="66855"/>
    <lineage>
        <taxon>Bacteria</taxon>
        <taxon>Bacillati</taxon>
        <taxon>Actinomycetota</taxon>
        <taxon>Actinomycetes</taxon>
        <taxon>Pseudonocardiales</taxon>
        <taxon>Pseudonocardiaceae</taxon>
        <taxon>Saccharothrix</taxon>
    </lineage>
</organism>
<protein>
    <submittedName>
        <fullName evidence="2">Alpha/beta hydrolase</fullName>
    </submittedName>
</protein>
<evidence type="ECO:0000259" key="1">
    <source>
        <dbReference type="Pfam" id="PF07859"/>
    </source>
</evidence>
<dbReference type="EMBL" id="BAAABU010000005">
    <property type="protein sequence ID" value="GAA0228374.1"/>
    <property type="molecule type" value="Genomic_DNA"/>
</dbReference>
<accession>A0ABN0TRJ4</accession>
<name>A0ABN0TRJ4_9PSEU</name>
<dbReference type="SUPFAM" id="SSF53474">
    <property type="entry name" value="alpha/beta-Hydrolases"/>
    <property type="match status" value="1"/>
</dbReference>
<reference evidence="2 3" key="1">
    <citation type="journal article" date="2019" name="Int. J. Syst. Evol. Microbiol.">
        <title>The Global Catalogue of Microorganisms (GCM) 10K type strain sequencing project: providing services to taxonomists for standard genome sequencing and annotation.</title>
        <authorList>
            <consortium name="The Broad Institute Genomics Platform"/>
            <consortium name="The Broad Institute Genome Sequencing Center for Infectious Disease"/>
            <person name="Wu L."/>
            <person name="Ma J."/>
        </authorList>
    </citation>
    <scope>NUCLEOTIDE SEQUENCE [LARGE SCALE GENOMIC DNA]</scope>
    <source>
        <strain evidence="2 3">JCM 3380</strain>
    </source>
</reference>
<dbReference type="PANTHER" id="PTHR23025">
    <property type="entry name" value="TRIACYLGLYCEROL LIPASE"/>
    <property type="match status" value="1"/>
</dbReference>
<dbReference type="Gene3D" id="3.40.50.1820">
    <property type="entry name" value="alpha/beta hydrolase"/>
    <property type="match status" value="1"/>
</dbReference>
<dbReference type="Pfam" id="PF07859">
    <property type="entry name" value="Abhydrolase_3"/>
    <property type="match status" value="1"/>
</dbReference>
<dbReference type="PANTHER" id="PTHR23025:SF4">
    <property type="entry name" value="ALPHA_BETA HYDROLASE FOLD-3 DOMAIN-CONTAINING PROTEIN"/>
    <property type="match status" value="1"/>
</dbReference>
<dbReference type="Proteomes" id="UP001500416">
    <property type="component" value="Unassembled WGS sequence"/>
</dbReference>
<proteinExistence type="predicted"/>
<keyword evidence="3" id="KW-1185">Reference proteome</keyword>
<feature type="domain" description="Alpha/beta hydrolase fold-3" evidence="1">
    <location>
        <begin position="76"/>
        <end position="278"/>
    </location>
</feature>
<dbReference type="InterPro" id="IPR013094">
    <property type="entry name" value="AB_hydrolase_3"/>
</dbReference>
<evidence type="ECO:0000313" key="2">
    <source>
        <dbReference type="EMBL" id="GAA0228374.1"/>
    </source>
</evidence>
<dbReference type="InterPro" id="IPR029058">
    <property type="entry name" value="AB_hydrolase_fold"/>
</dbReference>
<comment type="caution">
    <text evidence="2">The sequence shown here is derived from an EMBL/GenBank/DDBJ whole genome shotgun (WGS) entry which is preliminary data.</text>
</comment>
<sequence>MIRKDPLIAWRPALSAAAFRTAFPVLRRLRYASPELQFATRKVARPAKIRIPTRHGEVRALVYAPPDPVDRPPVHLVVHDGAFIARVPEQEDNVARFLASEVGAYVVVPDYSTAPTIRFPVAEDELFDVYRWLRSATYGWDGARVSVGGAGAGGKLAVNVALRAAEARLPAPVALTVEFGTVDLARPDSSRTSILEKPVVRRSLMSLVRRTYFAGVDPEHPHASPIRHPRLADLPPTLVLTAQHDTLREEMSDFAKILESEAVPVTYREFEGVDHGFTHTRPVEVAREAITLIADHLRHAYTPTTNPTPTVRRNSLGVLD</sequence>
<dbReference type="RefSeq" id="WP_343934248.1">
    <property type="nucleotide sequence ID" value="NZ_BAAABU010000005.1"/>
</dbReference>
<keyword evidence="2" id="KW-0378">Hydrolase</keyword>
<gene>
    <name evidence="2" type="ORF">GCM10010492_28410</name>
</gene>